<feature type="transmembrane region" description="Helical" evidence="1">
    <location>
        <begin position="114"/>
        <end position="132"/>
    </location>
</feature>
<dbReference type="AlphaFoldDB" id="A0A6L6WF22"/>
<evidence type="ECO:0000313" key="3">
    <source>
        <dbReference type="Proteomes" id="UP000478892"/>
    </source>
</evidence>
<reference evidence="2 3" key="1">
    <citation type="submission" date="2019-12" db="EMBL/GenBank/DDBJ databases">
        <authorList>
            <person name="Zhang Y.-J."/>
        </authorList>
    </citation>
    <scope>NUCLEOTIDE SEQUENCE [LARGE SCALE GENOMIC DNA]</scope>
    <source>
        <strain evidence="2 3">CY05</strain>
    </source>
</reference>
<dbReference type="EMBL" id="WQLV01000005">
    <property type="protein sequence ID" value="MVO16314.1"/>
    <property type="molecule type" value="Genomic_DNA"/>
</dbReference>
<proteinExistence type="predicted"/>
<gene>
    <name evidence="2" type="ORF">GO984_10885</name>
</gene>
<keyword evidence="3" id="KW-1185">Reference proteome</keyword>
<feature type="transmembrane region" description="Helical" evidence="1">
    <location>
        <begin position="74"/>
        <end position="94"/>
    </location>
</feature>
<accession>A0A6L6WF22</accession>
<dbReference type="SUPFAM" id="SSF53474">
    <property type="entry name" value="alpha/beta-Hydrolases"/>
    <property type="match status" value="1"/>
</dbReference>
<feature type="transmembrane region" description="Helical" evidence="1">
    <location>
        <begin position="359"/>
        <end position="378"/>
    </location>
</feature>
<evidence type="ECO:0000313" key="2">
    <source>
        <dbReference type="EMBL" id="MVO16314.1"/>
    </source>
</evidence>
<dbReference type="Proteomes" id="UP000478892">
    <property type="component" value="Unassembled WGS sequence"/>
</dbReference>
<feature type="transmembrane region" description="Helical" evidence="1">
    <location>
        <begin position="384"/>
        <end position="404"/>
    </location>
</feature>
<dbReference type="Gene3D" id="3.40.50.1820">
    <property type="entry name" value="alpha/beta hydrolase"/>
    <property type="match status" value="1"/>
</dbReference>
<keyword evidence="1" id="KW-0472">Membrane</keyword>
<sequence>MLSKERHQTATGPYYEDFDNADSRRNFPKGKFEDFRKFLTSRSNETETEKLDKLAVTWRSEFVREATERLLRGLFVALPILSIFIFAYTIFYYIGSLLSRNIFEFSALSSYAPQVTAILAVSALVFFGWRLVRRLVSDVIAWTTVHESQENFLVRERRVRLAQKIVKDVLEDENCSRCILIGHSLGSSIILEAFQRQNALCRATNISESERASAIGSIRKVSHIFTIGSPIEKISSLFYADSGKNHRYHKIRHSNPNRLAWPAWHTSGSPRLVNFWSRYDLISSRISSLQPANNAPWKGVENVEVAPVGAPFPLAAHSGYFRDTGAMSVIYQAIASGKISDQRLIRSEFKSEIKLKSKITLTLLFLTSIIGAFVWVYLGGENGWLQLCVVLLMLLSLSATFSVVRNDFKRHWKANAD</sequence>
<keyword evidence="1" id="KW-1133">Transmembrane helix</keyword>
<comment type="caution">
    <text evidence="2">The sequence shown here is derived from an EMBL/GenBank/DDBJ whole genome shotgun (WGS) entry which is preliminary data.</text>
</comment>
<dbReference type="InterPro" id="IPR029058">
    <property type="entry name" value="AB_hydrolase_fold"/>
</dbReference>
<keyword evidence="1" id="KW-0812">Transmembrane</keyword>
<evidence type="ECO:0000256" key="1">
    <source>
        <dbReference type="SAM" id="Phobius"/>
    </source>
</evidence>
<organism evidence="2 3">
    <name type="scientific">Parasedimentitalea huanghaiensis</name>
    <dbReference type="NCBI Taxonomy" id="2682100"/>
    <lineage>
        <taxon>Bacteria</taxon>
        <taxon>Pseudomonadati</taxon>
        <taxon>Pseudomonadota</taxon>
        <taxon>Alphaproteobacteria</taxon>
        <taxon>Rhodobacterales</taxon>
        <taxon>Paracoccaceae</taxon>
        <taxon>Parasedimentitalea</taxon>
    </lineage>
</organism>
<protein>
    <submittedName>
        <fullName evidence="2">Uncharacterized protein</fullName>
    </submittedName>
</protein>
<name>A0A6L6WF22_9RHOB</name>